<name>A0A6L2JX07_TANCI</name>
<dbReference type="EMBL" id="BKCJ010001389">
    <property type="protein sequence ID" value="GEU41077.1"/>
    <property type="molecule type" value="Genomic_DNA"/>
</dbReference>
<comment type="caution">
    <text evidence="1">The sequence shown here is derived from an EMBL/GenBank/DDBJ whole genome shotgun (WGS) entry which is preliminary data.</text>
</comment>
<dbReference type="AlphaFoldDB" id="A0A6L2JX07"/>
<organism evidence="1">
    <name type="scientific">Tanacetum cinerariifolium</name>
    <name type="common">Dalmatian daisy</name>
    <name type="synonym">Chrysanthemum cinerariifolium</name>
    <dbReference type="NCBI Taxonomy" id="118510"/>
    <lineage>
        <taxon>Eukaryota</taxon>
        <taxon>Viridiplantae</taxon>
        <taxon>Streptophyta</taxon>
        <taxon>Embryophyta</taxon>
        <taxon>Tracheophyta</taxon>
        <taxon>Spermatophyta</taxon>
        <taxon>Magnoliopsida</taxon>
        <taxon>eudicotyledons</taxon>
        <taxon>Gunneridae</taxon>
        <taxon>Pentapetalae</taxon>
        <taxon>asterids</taxon>
        <taxon>campanulids</taxon>
        <taxon>Asterales</taxon>
        <taxon>Asteraceae</taxon>
        <taxon>Asteroideae</taxon>
        <taxon>Anthemideae</taxon>
        <taxon>Anthemidinae</taxon>
        <taxon>Tanacetum</taxon>
    </lineage>
</organism>
<proteinExistence type="predicted"/>
<accession>A0A6L2JX07</accession>
<evidence type="ECO:0000313" key="1">
    <source>
        <dbReference type="EMBL" id="GEU41077.1"/>
    </source>
</evidence>
<gene>
    <name evidence="1" type="ORF">Tci_013055</name>
</gene>
<sequence length="231" mass="27400">MHDEFEMSMIGELKFFLGLQIKQMEDEIFFNQSNYIKEILKKFGLEDPKPTKMTMSTEIKLTKDAEADSVDRTKYRGAKMRSEYQQDYKKTRAYAQKIYNDPNMTEELRDIYRDLETRYVHEKRTIDLSFYRDLSDDSVAKFANIGFDCFLSLDDQICPRTIHEKVDKEGKTIHKLPNQIETNELFDHLRPCELVIRENVYSAIGNRDHTQAIIALMLYFLENGQPFKYLL</sequence>
<reference evidence="1" key="1">
    <citation type="journal article" date="2019" name="Sci. Rep.">
        <title>Draft genome of Tanacetum cinerariifolium, the natural source of mosquito coil.</title>
        <authorList>
            <person name="Yamashiro T."/>
            <person name="Shiraishi A."/>
            <person name="Satake H."/>
            <person name="Nakayama K."/>
        </authorList>
    </citation>
    <scope>NUCLEOTIDE SEQUENCE</scope>
</reference>
<protein>
    <submittedName>
        <fullName evidence="1">Retrovirus-related Pol polyprotein from transposon TNT 1-94</fullName>
    </submittedName>
</protein>